<proteinExistence type="predicted"/>
<dbReference type="InterPro" id="IPR029063">
    <property type="entry name" value="SAM-dependent_MTases_sf"/>
</dbReference>
<evidence type="ECO:0000313" key="1">
    <source>
        <dbReference type="EMBL" id="GMH59494.1"/>
    </source>
</evidence>
<name>A0A9W7DWY5_9STRA</name>
<dbReference type="Gene3D" id="3.40.50.150">
    <property type="entry name" value="Vaccinia Virus protein VP39"/>
    <property type="match status" value="1"/>
</dbReference>
<organism evidence="1 2">
    <name type="scientific">Triparma laevis f. longispina</name>
    <dbReference type="NCBI Taxonomy" id="1714387"/>
    <lineage>
        <taxon>Eukaryota</taxon>
        <taxon>Sar</taxon>
        <taxon>Stramenopiles</taxon>
        <taxon>Ochrophyta</taxon>
        <taxon>Bolidophyceae</taxon>
        <taxon>Parmales</taxon>
        <taxon>Triparmaceae</taxon>
        <taxon>Triparma</taxon>
    </lineage>
</organism>
<dbReference type="OrthoDB" id="10548756at2759"/>
<sequence>MEWCTSSSNLLPHLLLPSNPLILDLGCGTSTLSIDLLNNIPSGNGRLILVDYNATELPETNEDERVAFANVNLLESTVVIPKGTLDENVVLIDKSTLDYILTLGPSSVTSYFLKNILNNLGIYYCVSYHDPQFLSPIFEGCFESIKVITINREDGKNTVDSLEEVNYKYNDSGSFDPNEEYFKKCYLYTCRGTGSWYDDNSIERKMKEHLDVYYQQQNSMITDSRRIEIEECFGGEIKGLEECWRIMFDEGLREVYDFELFKEEVWEWKGEEVQGMGIEEVVEFLRVMQ</sequence>
<gene>
    <name evidence="1" type="ORF">TrLO_g7101</name>
</gene>
<dbReference type="Proteomes" id="UP001165122">
    <property type="component" value="Unassembled WGS sequence"/>
</dbReference>
<protein>
    <recommendedName>
        <fullName evidence="3">Methyltransferase domain-containing protein</fullName>
    </recommendedName>
</protein>
<keyword evidence="2" id="KW-1185">Reference proteome</keyword>
<dbReference type="AlphaFoldDB" id="A0A9W7DWY5"/>
<accession>A0A9W7DWY5</accession>
<reference evidence="2" key="1">
    <citation type="journal article" date="2023" name="Commun. Biol.">
        <title>Genome analysis of Parmales, the sister group of diatoms, reveals the evolutionary specialization of diatoms from phago-mixotrophs to photoautotrophs.</title>
        <authorList>
            <person name="Ban H."/>
            <person name="Sato S."/>
            <person name="Yoshikawa S."/>
            <person name="Yamada K."/>
            <person name="Nakamura Y."/>
            <person name="Ichinomiya M."/>
            <person name="Sato N."/>
            <person name="Blanc-Mathieu R."/>
            <person name="Endo H."/>
            <person name="Kuwata A."/>
            <person name="Ogata H."/>
        </authorList>
    </citation>
    <scope>NUCLEOTIDE SEQUENCE [LARGE SCALE GENOMIC DNA]</scope>
    <source>
        <strain evidence="2">NIES 3700</strain>
    </source>
</reference>
<evidence type="ECO:0000313" key="2">
    <source>
        <dbReference type="Proteomes" id="UP001165122"/>
    </source>
</evidence>
<comment type="caution">
    <text evidence="1">The sequence shown here is derived from an EMBL/GenBank/DDBJ whole genome shotgun (WGS) entry which is preliminary data.</text>
</comment>
<dbReference type="SUPFAM" id="SSF53335">
    <property type="entry name" value="S-adenosyl-L-methionine-dependent methyltransferases"/>
    <property type="match status" value="1"/>
</dbReference>
<evidence type="ECO:0008006" key="3">
    <source>
        <dbReference type="Google" id="ProtNLM"/>
    </source>
</evidence>
<dbReference type="EMBL" id="BRXW01000490">
    <property type="protein sequence ID" value="GMH59494.1"/>
    <property type="molecule type" value="Genomic_DNA"/>
</dbReference>